<evidence type="ECO:0000313" key="9">
    <source>
        <dbReference type="EMBL" id="EDM04138.1"/>
    </source>
</evidence>
<dbReference type="Gene3D" id="3.30.230.10">
    <property type="match status" value="1"/>
</dbReference>
<dbReference type="InterPro" id="IPR000851">
    <property type="entry name" value="Ribosomal_uS5"/>
</dbReference>
<dbReference type="GO" id="GO:0015935">
    <property type="term" value="C:small ribosomal subunit"/>
    <property type="evidence" value="ECO:0007669"/>
    <property type="project" value="UniProtKB-ARBA"/>
</dbReference>
<dbReference type="InterPro" id="IPR014721">
    <property type="entry name" value="Ribsml_uS5_D2-typ_fold_subgr"/>
</dbReference>
<sequence>MKRLPVQKQTAAGHWTRFKSFGGFGDYNGYVGLGAKCSKVVAIAIRGASILAKLSVVPVWRGYRGHKTGKPHTVLCKVTGYFDSHRWSSSLPRRHWHRPARVPKKLLLMAGMDDYCTSARGCIATLGSFAKATFDAIFKTCSYLNPDFWKKNLFTKIPDQELTDHLVETHTRVSVQRTQTPAVAT</sequence>
<dbReference type="PANTHER" id="PTHR13718:SF93">
    <property type="entry name" value="SMALL RIBOSOMAL SUBUNIT PROTEIN US5"/>
    <property type="match status" value="1"/>
</dbReference>
<dbReference type="GO" id="GO:0006412">
    <property type="term" value="P:translation"/>
    <property type="evidence" value="ECO:0007669"/>
    <property type="project" value="InterPro"/>
</dbReference>
<evidence type="ECO:0000256" key="4">
    <source>
        <dbReference type="ARBA" id="ARBA00035255"/>
    </source>
</evidence>
<dbReference type="Pfam" id="PF00333">
    <property type="entry name" value="Ribosomal_S5"/>
    <property type="match status" value="1"/>
</dbReference>
<dbReference type="InterPro" id="IPR013810">
    <property type="entry name" value="Ribosomal_uS5_N"/>
</dbReference>
<proteinExistence type="inferred from homology"/>
<dbReference type="SUPFAM" id="SSF54211">
    <property type="entry name" value="Ribosomal protein S5 domain 2-like"/>
    <property type="match status" value="1"/>
</dbReference>
<protein>
    <recommendedName>
        <fullName evidence="4">Small ribosomal subunit protein uS5</fullName>
    </recommendedName>
    <alternativeName>
        <fullName evidence="5">40S ribosomal protein S2</fullName>
    </alternativeName>
</protein>
<evidence type="ECO:0000256" key="2">
    <source>
        <dbReference type="ARBA" id="ARBA00022980"/>
    </source>
</evidence>
<evidence type="ECO:0000259" key="8">
    <source>
        <dbReference type="PROSITE" id="PS50881"/>
    </source>
</evidence>
<dbReference type="FunFam" id="3.30.230.10:FF:000004">
    <property type="entry name" value="40S ribosomal protein S2"/>
    <property type="match status" value="1"/>
</dbReference>
<organism evidence="9 10">
    <name type="scientific">Rattus norvegicus</name>
    <name type="common">Rat</name>
    <dbReference type="NCBI Taxonomy" id="10116"/>
    <lineage>
        <taxon>Eukaryota</taxon>
        <taxon>Metazoa</taxon>
        <taxon>Chordata</taxon>
        <taxon>Craniata</taxon>
        <taxon>Vertebrata</taxon>
        <taxon>Euteleostomi</taxon>
        <taxon>Mammalia</taxon>
        <taxon>Eutheria</taxon>
        <taxon>Euarchontoglires</taxon>
        <taxon>Glires</taxon>
        <taxon>Rodentia</taxon>
        <taxon>Myomorpha</taxon>
        <taxon>Muroidea</taxon>
        <taxon>Muridae</taxon>
        <taxon>Murinae</taxon>
        <taxon>Rattus</taxon>
    </lineage>
</organism>
<dbReference type="InterPro" id="IPR020568">
    <property type="entry name" value="Ribosomal_Su5_D2-typ_SF"/>
</dbReference>
<dbReference type="AlphaFoldDB" id="A6HDN3"/>
<evidence type="ECO:0000256" key="6">
    <source>
        <dbReference type="PROSITE-ProRule" id="PRU00268"/>
    </source>
</evidence>
<dbReference type="PROSITE" id="PS50881">
    <property type="entry name" value="S5_DSRBD"/>
    <property type="match status" value="1"/>
</dbReference>
<dbReference type="GO" id="GO:0003735">
    <property type="term" value="F:structural constituent of ribosome"/>
    <property type="evidence" value="ECO:0007669"/>
    <property type="project" value="UniProtKB-UniRule"/>
</dbReference>
<accession>A6HDN3</accession>
<dbReference type="SUPFAM" id="SSF54768">
    <property type="entry name" value="dsRNA-binding domain-like"/>
    <property type="match status" value="1"/>
</dbReference>
<feature type="non-terminal residue" evidence="9">
    <location>
        <position position="185"/>
    </location>
</feature>
<evidence type="ECO:0000256" key="3">
    <source>
        <dbReference type="ARBA" id="ARBA00023274"/>
    </source>
</evidence>
<dbReference type="Proteomes" id="UP000234681">
    <property type="component" value="Chromosome 10"/>
</dbReference>
<dbReference type="EMBL" id="CH473948">
    <property type="protein sequence ID" value="EDM04138.1"/>
    <property type="molecule type" value="Genomic_DNA"/>
</dbReference>
<dbReference type="Pfam" id="PF03719">
    <property type="entry name" value="Ribosomal_S5_C"/>
    <property type="match status" value="1"/>
</dbReference>
<dbReference type="GO" id="GO:0003723">
    <property type="term" value="F:RNA binding"/>
    <property type="evidence" value="ECO:0007669"/>
    <property type="project" value="InterPro"/>
</dbReference>
<keyword evidence="2 6" id="KW-0689">Ribosomal protein</keyword>
<evidence type="ECO:0000313" key="10">
    <source>
        <dbReference type="Proteomes" id="UP000234681"/>
    </source>
</evidence>
<dbReference type="InterPro" id="IPR005324">
    <property type="entry name" value="Ribosomal_uS5_C"/>
</dbReference>
<evidence type="ECO:0000256" key="1">
    <source>
        <dbReference type="ARBA" id="ARBA00008945"/>
    </source>
</evidence>
<dbReference type="PANTHER" id="PTHR13718">
    <property type="entry name" value="RIBOSOMAL S SUBUNIT"/>
    <property type="match status" value="1"/>
</dbReference>
<evidence type="ECO:0000256" key="5">
    <source>
        <dbReference type="ARBA" id="ARBA00035407"/>
    </source>
</evidence>
<gene>
    <name evidence="9" type="ORF">rCG_33966</name>
</gene>
<evidence type="ECO:0000256" key="7">
    <source>
        <dbReference type="RuleBase" id="RU003823"/>
    </source>
</evidence>
<keyword evidence="3 6" id="KW-0687">Ribonucleoprotein</keyword>
<dbReference type="Gene3D" id="3.30.160.20">
    <property type="match status" value="1"/>
</dbReference>
<feature type="domain" description="S5 DRBM" evidence="8">
    <location>
        <begin position="1"/>
        <end position="59"/>
    </location>
</feature>
<name>A6HDN3_RAT</name>
<reference evidence="9 10" key="1">
    <citation type="submission" date="2005-07" db="EMBL/GenBank/DDBJ databases">
        <authorList>
            <person name="Mural R.J."/>
            <person name="Li P.W."/>
            <person name="Adams M.D."/>
            <person name="Amanatides P.G."/>
            <person name="Baden-Tillson H."/>
            <person name="Barnstead M."/>
            <person name="Chin S.H."/>
            <person name="Dew I."/>
            <person name="Evans C.A."/>
            <person name="Ferriera S."/>
            <person name="Flanigan M."/>
            <person name="Fosler C."/>
            <person name="Glodek A."/>
            <person name="Gu Z."/>
            <person name="Holt R.A."/>
            <person name="Jennings D."/>
            <person name="Kraft C.L."/>
            <person name="Lu F."/>
            <person name="Nguyen T."/>
            <person name="Nusskern D.R."/>
            <person name="Pfannkoch C.M."/>
            <person name="Sitter C."/>
            <person name="Sutton G.G."/>
            <person name="Venter J.C."/>
            <person name="Wang Z."/>
            <person name="Woodage T."/>
            <person name="Zheng X.H."/>
            <person name="Zhong F."/>
        </authorList>
    </citation>
    <scope>NUCLEOTIDE SEQUENCE [LARGE SCALE GENOMIC DNA]</scope>
    <source>
        <strain>BN</strain>
        <strain evidence="10">Sprague-Dawley</strain>
    </source>
</reference>
<comment type="similarity">
    <text evidence="1 7">Belongs to the universal ribosomal protein uS5 family.</text>
</comment>